<sequence>MTKIYKANESFCVWHGAGNCDNTTSDLREALHIQADLIADGHEPVYILDQNDIVVDGPYRKRLRINVQQLTALLSSPGDEDLVGLYSVEFSQYLRDRKSLRQEKLAEAALNIFRARHGIEHGERFNIEVVDPFGRVIEADADFTDFCEGAVEKMAEPLTFFVDDAIKPGSALETVQRVASVQMQDVVGDYDVPATVPEWSWVEEHASYKHLKNGERGTWEFVLNLSCEYTGDMGRLAPVINEALSLGVSYLIIHQGT</sequence>
<keyword evidence="2" id="KW-1185">Reference proteome</keyword>
<dbReference type="RefSeq" id="WP_169488399.1">
    <property type="nucleotide sequence ID" value="NZ_JABBGJ010000031.1"/>
</dbReference>
<evidence type="ECO:0000313" key="2">
    <source>
        <dbReference type="Proteomes" id="UP000544134"/>
    </source>
</evidence>
<gene>
    <name evidence="1" type="ORF">HHL24_26995</name>
</gene>
<name>A0A848IH79_9BURK</name>
<accession>A0A848IH79</accession>
<comment type="caution">
    <text evidence="1">The sequence shown here is derived from an EMBL/GenBank/DDBJ whole genome shotgun (WGS) entry which is preliminary data.</text>
</comment>
<dbReference type="AlphaFoldDB" id="A0A848IH79"/>
<evidence type="ECO:0000313" key="1">
    <source>
        <dbReference type="EMBL" id="NMM01572.1"/>
    </source>
</evidence>
<dbReference type="EMBL" id="JABBGJ010000031">
    <property type="protein sequence ID" value="NMM01572.1"/>
    <property type="molecule type" value="Genomic_DNA"/>
</dbReference>
<organism evidence="1 2">
    <name type="scientific">Paraburkholderia polaris</name>
    <dbReference type="NCBI Taxonomy" id="2728848"/>
    <lineage>
        <taxon>Bacteria</taxon>
        <taxon>Pseudomonadati</taxon>
        <taxon>Pseudomonadota</taxon>
        <taxon>Betaproteobacteria</taxon>
        <taxon>Burkholderiales</taxon>
        <taxon>Burkholderiaceae</taxon>
        <taxon>Paraburkholderia</taxon>
    </lineage>
</organism>
<reference evidence="1 2" key="1">
    <citation type="submission" date="2020-04" db="EMBL/GenBank/DDBJ databases">
        <title>Paraburkholderia sp. RP-4-7 isolated from soil.</title>
        <authorList>
            <person name="Dahal R.H."/>
        </authorList>
    </citation>
    <scope>NUCLEOTIDE SEQUENCE [LARGE SCALE GENOMIC DNA]</scope>
    <source>
        <strain evidence="1 2">RP-4-7</strain>
    </source>
</reference>
<protein>
    <submittedName>
        <fullName evidence="1">Uncharacterized protein</fullName>
    </submittedName>
</protein>
<dbReference type="Proteomes" id="UP000544134">
    <property type="component" value="Unassembled WGS sequence"/>
</dbReference>
<proteinExistence type="predicted"/>